<dbReference type="PANTHER" id="PTHR30531:SF14">
    <property type="entry name" value="SURFACE PRESENTATION OF ANTIGENS PROTEIN SPAS"/>
    <property type="match status" value="1"/>
</dbReference>
<feature type="transmembrane region" description="Helical" evidence="9">
    <location>
        <begin position="191"/>
        <end position="208"/>
    </location>
</feature>
<evidence type="ECO:0000256" key="5">
    <source>
        <dbReference type="ARBA" id="ARBA00022989"/>
    </source>
</evidence>
<dbReference type="EMBL" id="SACP01000052">
    <property type="protein sequence ID" value="RVU12566.1"/>
    <property type="molecule type" value="Genomic_DNA"/>
</dbReference>
<keyword evidence="7 9" id="KW-0472">Membrane</keyword>
<keyword evidence="3" id="KW-1003">Cell membrane</keyword>
<feature type="transmembrane region" description="Helical" evidence="9">
    <location>
        <begin position="87"/>
        <end position="115"/>
    </location>
</feature>
<comment type="subcellular location">
    <subcellularLocation>
        <location evidence="1">Cell membrane</location>
        <topology evidence="1">Multi-pass membrane protein</topology>
    </subcellularLocation>
</comment>
<dbReference type="OrthoDB" id="9807950at2"/>
<feature type="transmembrane region" description="Helical" evidence="9">
    <location>
        <begin position="32"/>
        <end position="49"/>
    </location>
</feature>
<keyword evidence="6" id="KW-0843">Virulence</keyword>
<comment type="caution">
    <text evidence="10">The sequence shown here is derived from an EMBL/GenBank/DDBJ whole genome shotgun (WGS) entry which is preliminary data.</text>
</comment>
<keyword evidence="5 9" id="KW-1133">Transmembrane helix</keyword>
<evidence type="ECO:0000256" key="4">
    <source>
        <dbReference type="ARBA" id="ARBA00022692"/>
    </source>
</evidence>
<protein>
    <submittedName>
        <fullName evidence="10">EscU/YscU/HrcU family type III secretion system export apparatus switch protein</fullName>
    </submittedName>
</protein>
<dbReference type="PANTHER" id="PTHR30531">
    <property type="entry name" value="FLAGELLAR BIOSYNTHETIC PROTEIN FLHB"/>
    <property type="match status" value="1"/>
</dbReference>
<reference evidence="10 11" key="1">
    <citation type="submission" date="2019-01" db="EMBL/GenBank/DDBJ databases">
        <authorList>
            <person name="Chen W.-M."/>
        </authorList>
    </citation>
    <scope>NUCLEOTIDE SEQUENCE [LARGE SCALE GENOMIC DNA]</scope>
    <source>
        <strain evidence="10 11">TER-1</strain>
    </source>
</reference>
<feature type="region of interest" description="Disordered" evidence="8">
    <location>
        <begin position="1"/>
        <end position="28"/>
    </location>
</feature>
<dbReference type="PRINTS" id="PR00950">
    <property type="entry name" value="TYPE3IMSPROT"/>
</dbReference>
<dbReference type="AlphaFoldDB" id="A0A437NR87"/>
<keyword evidence="4 9" id="KW-0812">Transmembrane</keyword>
<evidence type="ECO:0000256" key="1">
    <source>
        <dbReference type="ARBA" id="ARBA00004651"/>
    </source>
</evidence>
<proteinExistence type="inferred from homology"/>
<dbReference type="RefSeq" id="WP_127734077.1">
    <property type="nucleotide sequence ID" value="NZ_SACP01000052.1"/>
</dbReference>
<dbReference type="Gene3D" id="3.40.1690.10">
    <property type="entry name" value="secretion proteins EscU"/>
    <property type="match status" value="1"/>
</dbReference>
<dbReference type="InterPro" id="IPR006135">
    <property type="entry name" value="T3SS_substrate_exporter"/>
</dbReference>
<dbReference type="GO" id="GO:0009306">
    <property type="term" value="P:protein secretion"/>
    <property type="evidence" value="ECO:0007669"/>
    <property type="project" value="InterPro"/>
</dbReference>
<dbReference type="GO" id="GO:0005886">
    <property type="term" value="C:plasma membrane"/>
    <property type="evidence" value="ECO:0007669"/>
    <property type="project" value="UniProtKB-SubCell"/>
</dbReference>
<accession>A0A437NR87</accession>
<evidence type="ECO:0000256" key="9">
    <source>
        <dbReference type="SAM" id="Phobius"/>
    </source>
</evidence>
<evidence type="ECO:0000256" key="3">
    <source>
        <dbReference type="ARBA" id="ARBA00022475"/>
    </source>
</evidence>
<feature type="transmembrane region" description="Helical" evidence="9">
    <location>
        <begin position="143"/>
        <end position="161"/>
    </location>
</feature>
<dbReference type="InterPro" id="IPR006307">
    <property type="entry name" value="BsaZ-like"/>
</dbReference>
<organism evidence="10 11">
    <name type="scientific">Methylobacterium oryzihabitans</name>
    <dbReference type="NCBI Taxonomy" id="2499852"/>
    <lineage>
        <taxon>Bacteria</taxon>
        <taxon>Pseudomonadati</taxon>
        <taxon>Pseudomonadota</taxon>
        <taxon>Alphaproteobacteria</taxon>
        <taxon>Hyphomicrobiales</taxon>
        <taxon>Methylobacteriaceae</taxon>
        <taxon>Methylobacterium</taxon>
    </lineage>
</organism>
<evidence type="ECO:0000256" key="7">
    <source>
        <dbReference type="ARBA" id="ARBA00023136"/>
    </source>
</evidence>
<name>A0A437NR87_9HYPH</name>
<feature type="compositionally biased region" description="Basic and acidic residues" evidence="8">
    <location>
        <begin position="7"/>
        <end position="22"/>
    </location>
</feature>
<dbReference type="InterPro" id="IPR029025">
    <property type="entry name" value="T3SS_substrate_exporter_C"/>
</dbReference>
<dbReference type="Pfam" id="PF01312">
    <property type="entry name" value="Bac_export_2"/>
    <property type="match status" value="1"/>
</dbReference>
<evidence type="ECO:0000313" key="11">
    <source>
        <dbReference type="Proteomes" id="UP000286997"/>
    </source>
</evidence>
<dbReference type="SUPFAM" id="SSF160544">
    <property type="entry name" value="EscU C-terminal domain-like"/>
    <property type="match status" value="1"/>
</dbReference>
<comment type="similarity">
    <text evidence="2">Belongs to the type III secretion exporter family.</text>
</comment>
<evidence type="ECO:0000313" key="10">
    <source>
        <dbReference type="EMBL" id="RVU12566.1"/>
    </source>
</evidence>
<keyword evidence="11" id="KW-1185">Reference proteome</keyword>
<gene>
    <name evidence="10" type="ORF">EOE48_27525</name>
</gene>
<dbReference type="NCBIfam" id="TIGR01404">
    <property type="entry name" value="FlhB_rel_III"/>
    <property type="match status" value="1"/>
</dbReference>
<evidence type="ECO:0000256" key="6">
    <source>
        <dbReference type="ARBA" id="ARBA00023026"/>
    </source>
</evidence>
<dbReference type="Proteomes" id="UP000286997">
    <property type="component" value="Unassembled WGS sequence"/>
</dbReference>
<evidence type="ECO:0000256" key="2">
    <source>
        <dbReference type="ARBA" id="ARBA00010690"/>
    </source>
</evidence>
<evidence type="ECO:0000256" key="8">
    <source>
        <dbReference type="SAM" id="MobiDB-lite"/>
    </source>
</evidence>
<sequence length="382" mass="41439">MSGSSGEKTELPTPKRERDARQRGQVARSQEAVTAGSLLAVILYVWLAWGDITRRLVGLFDLAATLALGDFRVAASQGLAIVGREVVAILAPVVLVTIVAAVATNVLQFGILFAFEALQPKLDKISPAAGVKRIFSMKQIVELLKSLLKIAVLSVLLYYVLRDTIGPFTYTLACGLPCQINLVSAVLMQTLLYSGAAFVIVALADFAYQKHHHVKSLMMSKDEVKREYKESEGDPHIKGKRKQIAQELAMGDGGEAARKGTAVVVNPTHLAVVLHYDPETAPVPVVTAKGREAQAVYLRGQAELAGVPVFRNVPLARTLYAETAINETIPDALFDVVAEVLAWVARNRHLLYRERLAHGVIDMEAGDHRRDPAGAAARERAP</sequence>